<feature type="binding site" evidence="2">
    <location>
        <position position="175"/>
    </location>
    <ligand>
        <name>a divalent metal cation</name>
        <dbReference type="ChEBI" id="CHEBI:60240"/>
    </ligand>
</feature>
<feature type="domain" description="SMP-30/Gluconolactonase/LRE-like region" evidence="3">
    <location>
        <begin position="43"/>
        <end position="281"/>
    </location>
</feature>
<feature type="binding site" evidence="2">
    <location>
        <position position="128"/>
    </location>
    <ligand>
        <name>substrate</name>
    </ligand>
</feature>
<evidence type="ECO:0000313" key="5">
    <source>
        <dbReference type="Proteomes" id="UP000321638"/>
    </source>
</evidence>
<evidence type="ECO:0000259" key="3">
    <source>
        <dbReference type="Pfam" id="PF08450"/>
    </source>
</evidence>
<dbReference type="Gene3D" id="2.120.10.30">
    <property type="entry name" value="TolB, C-terminal domain"/>
    <property type="match status" value="1"/>
</dbReference>
<dbReference type="PANTHER" id="PTHR47572:SF5">
    <property type="entry name" value="BLR2277 PROTEIN"/>
    <property type="match status" value="1"/>
</dbReference>
<evidence type="ECO:0000256" key="1">
    <source>
        <dbReference type="PIRSR" id="PIRSR605511-1"/>
    </source>
</evidence>
<comment type="caution">
    <text evidence="4">The sequence shown here is derived from an EMBL/GenBank/DDBJ whole genome shotgun (WGS) entry which is preliminary data.</text>
</comment>
<gene>
    <name evidence="4" type="ORF">FHP25_03745</name>
</gene>
<evidence type="ECO:0000256" key="2">
    <source>
        <dbReference type="PIRSR" id="PIRSR605511-2"/>
    </source>
</evidence>
<dbReference type="AlphaFoldDB" id="A0A5C8PTG9"/>
<feature type="binding site" evidence="2">
    <location>
        <position position="43"/>
    </location>
    <ligand>
        <name>a divalent metal cation</name>
        <dbReference type="ChEBI" id="CHEBI:60240"/>
    </ligand>
</feature>
<name>A0A5C8PTG9_9HYPH</name>
<dbReference type="SUPFAM" id="SSF63829">
    <property type="entry name" value="Calcium-dependent phosphotriesterase"/>
    <property type="match status" value="1"/>
</dbReference>
<dbReference type="Pfam" id="PF08450">
    <property type="entry name" value="SGL"/>
    <property type="match status" value="1"/>
</dbReference>
<keyword evidence="5" id="KW-1185">Reference proteome</keyword>
<dbReference type="GO" id="GO:0046872">
    <property type="term" value="F:metal ion binding"/>
    <property type="evidence" value="ECO:0007669"/>
    <property type="project" value="UniProtKB-KW"/>
</dbReference>
<organism evidence="4 5">
    <name type="scientific">Vineibacter terrae</name>
    <dbReference type="NCBI Taxonomy" id="2586908"/>
    <lineage>
        <taxon>Bacteria</taxon>
        <taxon>Pseudomonadati</taxon>
        <taxon>Pseudomonadota</taxon>
        <taxon>Alphaproteobacteria</taxon>
        <taxon>Hyphomicrobiales</taxon>
        <taxon>Vineibacter</taxon>
    </lineage>
</organism>
<comment type="cofactor">
    <cofactor evidence="2">
        <name>Zn(2+)</name>
        <dbReference type="ChEBI" id="CHEBI:29105"/>
    </cofactor>
    <text evidence="2">Binds 1 divalent metal cation per subunit.</text>
</comment>
<dbReference type="PRINTS" id="PR01790">
    <property type="entry name" value="SMP30FAMILY"/>
</dbReference>
<dbReference type="InterPro" id="IPR013658">
    <property type="entry name" value="SGL"/>
</dbReference>
<proteinExistence type="predicted"/>
<evidence type="ECO:0000313" key="4">
    <source>
        <dbReference type="EMBL" id="TXL81652.1"/>
    </source>
</evidence>
<reference evidence="4 5" key="1">
    <citation type="submission" date="2019-06" db="EMBL/GenBank/DDBJ databases">
        <title>New taxonomy in bacterial strain CC-CFT640, isolated from vineyard.</title>
        <authorList>
            <person name="Lin S.-Y."/>
            <person name="Tsai C.-F."/>
            <person name="Young C.-C."/>
        </authorList>
    </citation>
    <scope>NUCLEOTIDE SEQUENCE [LARGE SCALE GENOMIC DNA]</scope>
    <source>
        <strain evidence="4 5">CC-CFT640</strain>
    </source>
</reference>
<dbReference type="PANTHER" id="PTHR47572">
    <property type="entry name" value="LIPOPROTEIN-RELATED"/>
    <property type="match status" value="1"/>
</dbReference>
<keyword evidence="2" id="KW-0479">Metal-binding</keyword>
<accession>A0A5C8PTG9</accession>
<dbReference type="InterPro" id="IPR005511">
    <property type="entry name" value="SMP-30"/>
</dbReference>
<feature type="binding site" evidence="2">
    <location>
        <position position="224"/>
    </location>
    <ligand>
        <name>a divalent metal cation</name>
        <dbReference type="ChEBI" id="CHEBI:60240"/>
    </ligand>
</feature>
<dbReference type="Proteomes" id="UP000321638">
    <property type="component" value="Unassembled WGS sequence"/>
</dbReference>
<keyword evidence="2" id="KW-0862">Zinc</keyword>
<dbReference type="InterPro" id="IPR011042">
    <property type="entry name" value="6-blade_b-propeller_TolB-like"/>
</dbReference>
<sequence>MYAPPKPVPASVFARLPDAFRKPRRTAWADANAAGAALDCFLEGPSFDRAGNLYVTDIPFGRIFRVSPAGDWTLVTEYDGWPNGLKIHRDGRIFITDYKRGIVLLDPGSGAVTPLIETVQSESFKGVNDLFFAKNGDLYFTDQGQTGLHDPTGRVYRYAADGRLDRLVGTVPSPNGLVMNLHETVLYVAVTRANAVWRLPLMGDGAASKVGLFIQMSGGHAGPDGMALDAEGGLVVAHPSTSVWRFDALGRPTHVLDAGEDIFCTNIAFGGADLGSLFVVVSRRSGKVDGGVILRADMPVAGKPIFSHA</sequence>
<feature type="active site" description="Proton donor/acceptor" evidence="1">
    <location>
        <position position="224"/>
    </location>
</feature>
<protein>
    <submittedName>
        <fullName evidence="4">SMP-30/gluconolactonase/LRE family protein</fullName>
    </submittedName>
</protein>
<dbReference type="OrthoDB" id="241638at2"/>
<dbReference type="RefSeq" id="WP_147845560.1">
    <property type="nucleotide sequence ID" value="NZ_VDUZ01000003.1"/>
</dbReference>
<dbReference type="EMBL" id="VDUZ01000003">
    <property type="protein sequence ID" value="TXL81652.1"/>
    <property type="molecule type" value="Genomic_DNA"/>
</dbReference>
<dbReference type="InterPro" id="IPR051262">
    <property type="entry name" value="SMP-30/CGR1_Lactonase"/>
</dbReference>